<dbReference type="HOGENOM" id="CLU_1473856_0_0_5"/>
<evidence type="ECO:0000256" key="2">
    <source>
        <dbReference type="ARBA" id="ARBA00022481"/>
    </source>
</evidence>
<organism evidence="7 8">
    <name type="scientific">Parvularcula bermudensis (strain ATCC BAA-594 / HTCC2503 / KCTC 12087)</name>
    <dbReference type="NCBI Taxonomy" id="314260"/>
    <lineage>
        <taxon>Bacteria</taxon>
        <taxon>Pseudomonadati</taxon>
        <taxon>Pseudomonadota</taxon>
        <taxon>Alphaproteobacteria</taxon>
        <taxon>Parvularculales</taxon>
        <taxon>Parvularculaceae</taxon>
        <taxon>Parvularcula</taxon>
    </lineage>
</organism>
<proteinExistence type="predicted"/>
<feature type="transmembrane region" description="Helical" evidence="6">
    <location>
        <begin position="12"/>
        <end position="35"/>
    </location>
</feature>
<dbReference type="KEGG" id="pbr:PB2503_08599"/>
<dbReference type="OrthoDB" id="8372711at2"/>
<evidence type="ECO:0000256" key="6">
    <source>
        <dbReference type="SAM" id="Phobius"/>
    </source>
</evidence>
<dbReference type="STRING" id="314260.PB2503_08599"/>
<evidence type="ECO:0000256" key="3">
    <source>
        <dbReference type="ARBA" id="ARBA00022692"/>
    </source>
</evidence>
<dbReference type="Gene3D" id="3.55.40.10">
    <property type="entry name" value="minor pseudopilin epsh domain"/>
    <property type="match status" value="1"/>
</dbReference>
<dbReference type="GO" id="GO:0015627">
    <property type="term" value="C:type II protein secretion system complex"/>
    <property type="evidence" value="ECO:0007669"/>
    <property type="project" value="InterPro"/>
</dbReference>
<dbReference type="eggNOG" id="COG4970">
    <property type="taxonomic scope" value="Bacteria"/>
</dbReference>
<dbReference type="PROSITE" id="PS00409">
    <property type="entry name" value="PROKAR_NTER_METHYL"/>
    <property type="match status" value="1"/>
</dbReference>
<evidence type="ECO:0000256" key="5">
    <source>
        <dbReference type="ARBA" id="ARBA00023136"/>
    </source>
</evidence>
<accession>E0TBQ4</accession>
<keyword evidence="3 6" id="KW-0812">Transmembrane</keyword>
<keyword evidence="2" id="KW-0488">Methylation</keyword>
<evidence type="ECO:0000313" key="7">
    <source>
        <dbReference type="EMBL" id="ADM09775.1"/>
    </source>
</evidence>
<dbReference type="InterPro" id="IPR012902">
    <property type="entry name" value="N_methyl_site"/>
</dbReference>
<sequence length="183" mass="19857">MTISARSDKAAARGVTLVELLVVMAILALMTGVTLTTMRPGRETLEEDAQRLAVSIKTLSDLAVTTGRAFGLDIEEGAVMRYSYGSEGWSRAGTETAPSDVTLTLLTAESFDYGRRAEDDTADRFFLQDRADEADTSPPVPPRVILSPVGEITTFSLRLEKGDRAMLIVSTETSQVEIRDAPR</sequence>
<evidence type="ECO:0000313" key="8">
    <source>
        <dbReference type="Proteomes" id="UP000001302"/>
    </source>
</evidence>
<keyword evidence="4 6" id="KW-1133">Transmembrane helix</keyword>
<dbReference type="EMBL" id="CP002156">
    <property type="protein sequence ID" value="ADM09775.1"/>
    <property type="molecule type" value="Genomic_DNA"/>
</dbReference>
<dbReference type="GO" id="GO:0015628">
    <property type="term" value="P:protein secretion by the type II secretion system"/>
    <property type="evidence" value="ECO:0007669"/>
    <property type="project" value="InterPro"/>
</dbReference>
<keyword evidence="5 6" id="KW-0472">Membrane</keyword>
<dbReference type="Proteomes" id="UP000001302">
    <property type="component" value="Chromosome"/>
</dbReference>
<dbReference type="InterPro" id="IPR002416">
    <property type="entry name" value="T2SS_protein-GspH"/>
</dbReference>
<dbReference type="RefSeq" id="WP_013300749.1">
    <property type="nucleotide sequence ID" value="NC_014414.1"/>
</dbReference>
<name>E0TBQ4_PARBH</name>
<reference evidence="8" key="1">
    <citation type="submission" date="2010-08" db="EMBL/GenBank/DDBJ databases">
        <title>Genome sequence of Parvularcula bermudensis HTCC2503.</title>
        <authorList>
            <person name="Kang D.-M."/>
            <person name="Oh H.-M."/>
            <person name="Cho J.-C."/>
        </authorList>
    </citation>
    <scope>NUCLEOTIDE SEQUENCE [LARGE SCALE GENOMIC DNA]</scope>
    <source>
        <strain evidence="8">ATCC BAA-594 / HTCC2503 / KCTC 12087</strain>
    </source>
</reference>
<dbReference type="Pfam" id="PF07963">
    <property type="entry name" value="N_methyl"/>
    <property type="match status" value="1"/>
</dbReference>
<dbReference type="NCBIfam" id="TIGR02532">
    <property type="entry name" value="IV_pilin_GFxxxE"/>
    <property type="match status" value="1"/>
</dbReference>
<evidence type="ECO:0000256" key="1">
    <source>
        <dbReference type="ARBA" id="ARBA00004167"/>
    </source>
</evidence>
<keyword evidence="8" id="KW-1185">Reference proteome</keyword>
<reference evidence="7 8" key="2">
    <citation type="journal article" date="2011" name="J. Bacteriol.">
        <title>Complete genome sequence of strain HTCC2503T of Parvularcula bermudensis, the type species of the order "Parvularculales" in the class Alphaproteobacteria.</title>
        <authorList>
            <person name="Oh H.M."/>
            <person name="Kang I."/>
            <person name="Vergin K.L."/>
            <person name="Kang D."/>
            <person name="Rhee K.H."/>
            <person name="Giovannoni S.J."/>
            <person name="Cho J.C."/>
        </authorList>
    </citation>
    <scope>NUCLEOTIDE SEQUENCE [LARGE SCALE GENOMIC DNA]</scope>
    <source>
        <strain evidence="8">ATCC BAA-594 / HTCC2503 / KCTC 12087</strain>
    </source>
</reference>
<dbReference type="PRINTS" id="PR00885">
    <property type="entry name" value="BCTERIALGSPH"/>
</dbReference>
<protein>
    <submittedName>
        <fullName evidence="7">General secretion pathway protein H</fullName>
    </submittedName>
</protein>
<comment type="subcellular location">
    <subcellularLocation>
        <location evidence="1">Membrane</location>
        <topology evidence="1">Single-pass membrane protein</topology>
    </subcellularLocation>
</comment>
<gene>
    <name evidence="7" type="ordered locus">PB2503_08599</name>
</gene>
<dbReference type="AlphaFoldDB" id="E0TBQ4"/>
<dbReference type="InterPro" id="IPR045584">
    <property type="entry name" value="Pilin-like"/>
</dbReference>
<dbReference type="GO" id="GO:0016020">
    <property type="term" value="C:membrane"/>
    <property type="evidence" value="ECO:0007669"/>
    <property type="project" value="UniProtKB-SubCell"/>
</dbReference>
<dbReference type="SUPFAM" id="SSF54523">
    <property type="entry name" value="Pili subunits"/>
    <property type="match status" value="1"/>
</dbReference>
<evidence type="ECO:0000256" key="4">
    <source>
        <dbReference type="ARBA" id="ARBA00022989"/>
    </source>
</evidence>